<proteinExistence type="predicted"/>
<evidence type="ECO:0000256" key="2">
    <source>
        <dbReference type="ARBA" id="ARBA00022525"/>
    </source>
</evidence>
<evidence type="ECO:0000259" key="4">
    <source>
        <dbReference type="PROSITE" id="PS50184"/>
    </source>
</evidence>
<dbReference type="InterPro" id="IPR052424">
    <property type="entry name" value="Kielin_Chordin-BMP_Reg"/>
</dbReference>
<name>A0A0B6ZA15_9EUPU</name>
<dbReference type="Gene3D" id="6.20.200.20">
    <property type="match status" value="1"/>
</dbReference>
<keyword evidence="2" id="KW-0964">Secreted</keyword>
<evidence type="ECO:0000256" key="1">
    <source>
        <dbReference type="ARBA" id="ARBA00004613"/>
    </source>
</evidence>
<evidence type="ECO:0000256" key="3">
    <source>
        <dbReference type="ARBA" id="ARBA00022729"/>
    </source>
</evidence>
<dbReference type="PROSITE" id="PS50184">
    <property type="entry name" value="VWFC_2"/>
    <property type="match status" value="1"/>
</dbReference>
<dbReference type="EMBL" id="HACG01018377">
    <property type="protein sequence ID" value="CEK65242.1"/>
    <property type="molecule type" value="Transcribed_RNA"/>
</dbReference>
<dbReference type="SMART" id="SM00214">
    <property type="entry name" value="VWC"/>
    <property type="match status" value="2"/>
</dbReference>
<dbReference type="SUPFAM" id="SSF57603">
    <property type="entry name" value="FnI-like domain"/>
    <property type="match status" value="2"/>
</dbReference>
<comment type="subcellular location">
    <subcellularLocation>
        <location evidence="1">Secreted</location>
    </subcellularLocation>
</comment>
<dbReference type="AlphaFoldDB" id="A0A0B6ZA15"/>
<keyword evidence="3" id="KW-0732">Signal</keyword>
<accession>A0A0B6ZA15</accession>
<dbReference type="PANTHER" id="PTHR46698:SF4">
    <property type="entry name" value="CROSSVEINLESS 2"/>
    <property type="match status" value="1"/>
</dbReference>
<dbReference type="PANTHER" id="PTHR46698">
    <property type="entry name" value="CROSSVEINLESS 2"/>
    <property type="match status" value="1"/>
</dbReference>
<dbReference type="GO" id="GO:0005576">
    <property type="term" value="C:extracellular region"/>
    <property type="evidence" value="ECO:0007669"/>
    <property type="project" value="UniProtKB-SubCell"/>
</dbReference>
<dbReference type="InterPro" id="IPR001007">
    <property type="entry name" value="VWF_dom"/>
</dbReference>
<protein>
    <recommendedName>
        <fullName evidence="4">VWFC domain-containing protein</fullName>
    </recommendedName>
</protein>
<reference evidence="5" key="1">
    <citation type="submission" date="2014-12" db="EMBL/GenBank/DDBJ databases">
        <title>Insight into the proteome of Arion vulgaris.</title>
        <authorList>
            <person name="Aradska J."/>
            <person name="Bulat T."/>
            <person name="Smidak R."/>
            <person name="Sarate P."/>
            <person name="Gangsoo J."/>
            <person name="Sialana F."/>
            <person name="Bilban M."/>
            <person name="Lubec G."/>
        </authorList>
    </citation>
    <scope>NUCLEOTIDE SEQUENCE</scope>
    <source>
        <tissue evidence="5">Skin</tissue>
    </source>
</reference>
<dbReference type="Pfam" id="PF23334">
    <property type="entry name" value="VWC2L_2nd"/>
    <property type="match status" value="1"/>
</dbReference>
<feature type="domain" description="VWFC" evidence="4">
    <location>
        <begin position="45"/>
        <end position="102"/>
    </location>
</feature>
<gene>
    <name evidence="5" type="primary">ORF54387</name>
</gene>
<sequence>EEVPDPNNPCQICQCVRSSVQCQRVPCPPVACANPADIGCCPVCQDCEYRGHRYDNGGEVISEADRCRTCKCQNGTVHCRANPCPSVTCHHPSRGHCCDECENCLYQGARYRDGDKFPDPNPATSC</sequence>
<evidence type="ECO:0000313" key="5">
    <source>
        <dbReference type="EMBL" id="CEK65242.1"/>
    </source>
</evidence>
<organism evidence="5">
    <name type="scientific">Arion vulgaris</name>
    <dbReference type="NCBI Taxonomy" id="1028688"/>
    <lineage>
        <taxon>Eukaryota</taxon>
        <taxon>Metazoa</taxon>
        <taxon>Spiralia</taxon>
        <taxon>Lophotrochozoa</taxon>
        <taxon>Mollusca</taxon>
        <taxon>Gastropoda</taxon>
        <taxon>Heterobranchia</taxon>
        <taxon>Euthyneura</taxon>
        <taxon>Panpulmonata</taxon>
        <taxon>Eupulmonata</taxon>
        <taxon>Stylommatophora</taxon>
        <taxon>Helicina</taxon>
        <taxon>Arionoidea</taxon>
        <taxon>Arionidae</taxon>
        <taxon>Arion</taxon>
    </lineage>
</organism>
<feature type="non-terminal residue" evidence="5">
    <location>
        <position position="1"/>
    </location>
</feature>